<proteinExistence type="predicted"/>
<name>A0ABD3H0I3_9MARC</name>
<organism evidence="1 2">
    <name type="scientific">Riccia sorocarpa</name>
    <dbReference type="NCBI Taxonomy" id="122646"/>
    <lineage>
        <taxon>Eukaryota</taxon>
        <taxon>Viridiplantae</taxon>
        <taxon>Streptophyta</taxon>
        <taxon>Embryophyta</taxon>
        <taxon>Marchantiophyta</taxon>
        <taxon>Marchantiopsida</taxon>
        <taxon>Marchantiidae</taxon>
        <taxon>Marchantiales</taxon>
        <taxon>Ricciaceae</taxon>
        <taxon>Riccia</taxon>
    </lineage>
</organism>
<dbReference type="EMBL" id="JBJQOH010000006">
    <property type="protein sequence ID" value="KAL3684426.1"/>
    <property type="molecule type" value="Genomic_DNA"/>
</dbReference>
<sequence length="160" mass="18666">MAGPKYSMQKHENYSAADFKETEIKSTWRNMTSIAKKMLRRQMGPQDSVGNCLDFIRLKGTLAARWRISKRKKFKRLLDRAMEFAEKRQAIAGSSTHEKLKYQVRHAYRQWKGLEKESTLRRLSENLKDTLMGQYHLTEEQAIIQGGLNENIVDTSDDEP</sequence>
<comment type="caution">
    <text evidence="1">The sequence shown here is derived from an EMBL/GenBank/DDBJ whole genome shotgun (WGS) entry which is preliminary data.</text>
</comment>
<evidence type="ECO:0000313" key="1">
    <source>
        <dbReference type="EMBL" id="KAL3684426.1"/>
    </source>
</evidence>
<accession>A0ABD3H0I3</accession>
<reference evidence="1 2" key="1">
    <citation type="submission" date="2024-09" db="EMBL/GenBank/DDBJ databases">
        <title>Chromosome-scale assembly of Riccia sorocarpa.</title>
        <authorList>
            <person name="Paukszto L."/>
        </authorList>
    </citation>
    <scope>NUCLEOTIDE SEQUENCE [LARGE SCALE GENOMIC DNA]</scope>
    <source>
        <strain evidence="1">LP-2024</strain>
        <tissue evidence="1">Aerial parts of the thallus</tissue>
    </source>
</reference>
<evidence type="ECO:0000313" key="2">
    <source>
        <dbReference type="Proteomes" id="UP001633002"/>
    </source>
</evidence>
<keyword evidence="2" id="KW-1185">Reference proteome</keyword>
<protein>
    <submittedName>
        <fullName evidence="1">Uncharacterized protein</fullName>
    </submittedName>
</protein>
<dbReference type="Proteomes" id="UP001633002">
    <property type="component" value="Unassembled WGS sequence"/>
</dbReference>
<gene>
    <name evidence="1" type="ORF">R1sor_002448</name>
</gene>
<dbReference type="AlphaFoldDB" id="A0ABD3H0I3"/>